<feature type="binding site" evidence="6">
    <location>
        <position position="78"/>
    </location>
    <ligand>
        <name>(6S)-5-formyl-5,6,7,8-tetrahydrofolate</name>
        <dbReference type="ChEBI" id="CHEBI:57457"/>
    </ligand>
</feature>
<comment type="cofactor">
    <cofactor evidence="6">
        <name>K(+)</name>
        <dbReference type="ChEBI" id="CHEBI:29103"/>
    </cofactor>
    <text evidence="6">Binds 1 potassium ion per subunit.</text>
</comment>
<comment type="subunit">
    <text evidence="6">Homodimer. Heterotetramer of two MnmE and two MnmG subunits.</text>
</comment>
<name>A0ABX2JHE3_9SPHN</name>
<proteinExistence type="inferred from homology"/>
<dbReference type="Gene3D" id="3.40.50.300">
    <property type="entry name" value="P-loop containing nucleotide triphosphate hydrolases"/>
    <property type="match status" value="1"/>
</dbReference>
<comment type="function">
    <text evidence="6">Exhibits a very high intrinsic GTPase hydrolysis rate. Involved in the addition of a carboxymethylaminomethyl (cmnm) group at the wobble position (U34) of certain tRNAs, forming tRNA-cmnm(5)s(2)U34.</text>
</comment>
<sequence length="426" mass="44570">MTDTIYALSSGRPPAAIAVLRISGPDAIPAGRRLAGDLPPPRTAALRTLRTAAGEPLDRALFLVFPGPKTATGEDLVELHLHGGRAVVAAVEAELATLPGLRAAIAGEFTRRALEHGRIDLAEAQGLADLLAAETETERRAAFAAAEGEISRQVAAWLSRIAHLSALVEASLDYSDEDDVGAAPLVAIHDDTADLATTIAAVLARPTVERLREGITVVFAGPPNAGKSSLFNALLARDAAIVTDQAGTTRDVLEASVQRDGTNFVLIDTAGLRADTEDAIERIGIARAGNAIARADILLWLGEAADAPEGATIVHARSDASDRATAPAGAHAASVNDQASIQALWNHLHQRATTIMPPVSTALLHQQQRERVAVAHAALTHATVESDLLLVAEQLRTARTHLASLLGVDATEVMLDALFARFCVGK</sequence>
<dbReference type="InterPro" id="IPR018948">
    <property type="entry name" value="GTP-bd_TrmE_N"/>
</dbReference>
<dbReference type="PANTHER" id="PTHR42714:SF2">
    <property type="entry name" value="TRNA MODIFICATION GTPASE GTPBP3, MITOCHONDRIAL"/>
    <property type="match status" value="1"/>
</dbReference>
<evidence type="ECO:0000313" key="10">
    <source>
        <dbReference type="EMBL" id="NTS66035.1"/>
    </source>
</evidence>
<comment type="subcellular location">
    <subcellularLocation>
        <location evidence="6">Cytoplasm</location>
    </subcellularLocation>
</comment>
<feature type="binding site" evidence="6">
    <location>
        <begin position="224"/>
        <end position="229"/>
    </location>
    <ligand>
        <name>GTP</name>
        <dbReference type="ChEBI" id="CHEBI:37565"/>
    </ligand>
</feature>
<protein>
    <recommendedName>
        <fullName evidence="6">tRNA modification GTPase MnmE</fullName>
        <ecNumber evidence="6">3.6.-.-</ecNumber>
    </recommendedName>
</protein>
<dbReference type="HAMAP" id="MF_00379">
    <property type="entry name" value="GTPase_MnmE"/>
    <property type="match status" value="1"/>
</dbReference>
<feature type="binding site" evidence="6">
    <location>
        <position position="118"/>
    </location>
    <ligand>
        <name>(6S)-5-formyl-5,6,7,8-tetrahydrofolate</name>
        <dbReference type="ChEBI" id="CHEBI:57457"/>
    </ligand>
</feature>
<dbReference type="InterPro" id="IPR004520">
    <property type="entry name" value="GTPase_MnmE"/>
</dbReference>
<evidence type="ECO:0000256" key="6">
    <source>
        <dbReference type="HAMAP-Rule" id="MF_00379"/>
    </source>
</evidence>
<comment type="similarity">
    <text evidence="1 6">Belongs to the TRAFAC class TrmE-Era-EngA-EngB-Septin-like GTPase superfamily. TrmE GTPase family.</text>
</comment>
<dbReference type="SUPFAM" id="SSF103025">
    <property type="entry name" value="Folate-binding domain"/>
    <property type="match status" value="1"/>
</dbReference>
<dbReference type="SUPFAM" id="SSF52540">
    <property type="entry name" value="P-loop containing nucleoside triphosphate hydrolases"/>
    <property type="match status" value="1"/>
</dbReference>
<feature type="domain" description="GTP-binding protein TrmE N-terminal" evidence="8">
    <location>
        <begin position="4"/>
        <end position="118"/>
    </location>
</feature>
<organism evidence="10 11">
    <name type="scientific">Sphingomonas hominis</name>
    <dbReference type="NCBI Taxonomy" id="2741495"/>
    <lineage>
        <taxon>Bacteria</taxon>
        <taxon>Pseudomonadati</taxon>
        <taxon>Pseudomonadota</taxon>
        <taxon>Alphaproteobacteria</taxon>
        <taxon>Sphingomonadales</taxon>
        <taxon>Sphingomonadaceae</taxon>
        <taxon>Sphingomonas</taxon>
    </lineage>
</organism>
<dbReference type="NCBIfam" id="NF003661">
    <property type="entry name" value="PRK05291.1-3"/>
    <property type="match status" value="1"/>
</dbReference>
<feature type="binding site" evidence="6">
    <location>
        <begin position="243"/>
        <end position="249"/>
    </location>
    <ligand>
        <name>GTP</name>
        <dbReference type="ChEBI" id="CHEBI:37565"/>
    </ligand>
</feature>
<dbReference type="InterPro" id="IPR027266">
    <property type="entry name" value="TrmE/GcvT-like"/>
</dbReference>
<accession>A0ABX2JHE3</accession>
<dbReference type="RefSeq" id="WP_174194650.1">
    <property type="nucleotide sequence ID" value="NZ_JABULH010000005.1"/>
</dbReference>
<dbReference type="InterPro" id="IPR005225">
    <property type="entry name" value="Small_GTP-bd"/>
</dbReference>
<dbReference type="InterPro" id="IPR025867">
    <property type="entry name" value="MnmE_helical"/>
</dbReference>
<evidence type="ECO:0000256" key="2">
    <source>
        <dbReference type="ARBA" id="ARBA00022694"/>
    </source>
</evidence>
<comment type="caution">
    <text evidence="6">Lacks conserved residue(s) required for the propagation of feature annotation.</text>
</comment>
<dbReference type="Pfam" id="PF12631">
    <property type="entry name" value="MnmE_helical"/>
    <property type="match status" value="1"/>
</dbReference>
<dbReference type="Proteomes" id="UP000621447">
    <property type="component" value="Unassembled WGS sequence"/>
</dbReference>
<keyword evidence="11" id="KW-1185">Reference proteome</keyword>
<feature type="domain" description="MnmE helical" evidence="9">
    <location>
        <begin position="121"/>
        <end position="423"/>
    </location>
</feature>
<keyword evidence="3 6" id="KW-0547">Nucleotide-binding</keyword>
<evidence type="ECO:0000259" key="8">
    <source>
        <dbReference type="Pfam" id="PF10396"/>
    </source>
</evidence>
<dbReference type="Pfam" id="PF01926">
    <property type="entry name" value="MMR_HSR1"/>
    <property type="match status" value="1"/>
</dbReference>
<evidence type="ECO:0000256" key="1">
    <source>
        <dbReference type="ARBA" id="ARBA00011043"/>
    </source>
</evidence>
<evidence type="ECO:0000256" key="5">
    <source>
        <dbReference type="ARBA" id="ARBA00023134"/>
    </source>
</evidence>
<dbReference type="Pfam" id="PF10396">
    <property type="entry name" value="TrmE_N"/>
    <property type="match status" value="1"/>
</dbReference>
<feature type="binding site" evidence="6">
    <location>
        <position position="249"/>
    </location>
    <ligand>
        <name>Mg(2+)</name>
        <dbReference type="ChEBI" id="CHEBI:18420"/>
    </ligand>
</feature>
<dbReference type="InterPro" id="IPR027417">
    <property type="entry name" value="P-loop_NTPase"/>
</dbReference>
<dbReference type="Gene3D" id="1.20.120.430">
    <property type="entry name" value="tRNA modification GTPase MnmE domain 2"/>
    <property type="match status" value="1"/>
</dbReference>
<keyword evidence="4 6" id="KW-0630">Potassium</keyword>
<evidence type="ECO:0000256" key="4">
    <source>
        <dbReference type="ARBA" id="ARBA00022958"/>
    </source>
</evidence>
<evidence type="ECO:0000259" key="9">
    <source>
        <dbReference type="Pfam" id="PF12631"/>
    </source>
</evidence>
<keyword evidence="6" id="KW-0460">Magnesium</keyword>
<dbReference type="EMBL" id="JABULH010000005">
    <property type="protein sequence ID" value="NTS66035.1"/>
    <property type="molecule type" value="Genomic_DNA"/>
</dbReference>
<dbReference type="InterPro" id="IPR006073">
    <property type="entry name" value="GTP-bd"/>
</dbReference>
<feature type="binding site" evidence="6">
    <location>
        <position position="21"/>
    </location>
    <ligand>
        <name>(6S)-5-formyl-5,6,7,8-tetrahydrofolate</name>
        <dbReference type="ChEBI" id="CHEBI:57457"/>
    </ligand>
</feature>
<keyword evidence="6" id="KW-0963">Cytoplasm</keyword>
<evidence type="ECO:0000313" key="11">
    <source>
        <dbReference type="Proteomes" id="UP000621447"/>
    </source>
</evidence>
<dbReference type="InterPro" id="IPR027368">
    <property type="entry name" value="MnmE_dom2"/>
</dbReference>
<dbReference type="PANTHER" id="PTHR42714">
    <property type="entry name" value="TRNA MODIFICATION GTPASE GTPBP3"/>
    <property type="match status" value="1"/>
</dbReference>
<feature type="binding site" evidence="6">
    <location>
        <position position="426"/>
    </location>
    <ligand>
        <name>(6S)-5-formyl-5,6,7,8-tetrahydrofolate</name>
        <dbReference type="ChEBI" id="CHEBI:57457"/>
    </ligand>
</feature>
<dbReference type="InterPro" id="IPR031168">
    <property type="entry name" value="G_TrmE"/>
</dbReference>
<comment type="caution">
    <text evidence="10">The sequence shown here is derived from an EMBL/GenBank/DDBJ whole genome shotgun (WGS) entry which is preliminary data.</text>
</comment>
<keyword evidence="6" id="KW-0479">Metal-binding</keyword>
<dbReference type="Gene3D" id="3.30.1360.120">
    <property type="entry name" value="Probable tRNA modification gtpase trme, domain 1"/>
    <property type="match status" value="1"/>
</dbReference>
<gene>
    <name evidence="6 10" type="primary">mnmE</name>
    <name evidence="6" type="synonym">trmE</name>
    <name evidence="10" type="ORF">HRV97_12785</name>
</gene>
<keyword evidence="5 6" id="KW-0342">GTP-binding</keyword>
<dbReference type="CDD" id="cd04164">
    <property type="entry name" value="trmE"/>
    <property type="match status" value="1"/>
</dbReference>
<dbReference type="CDD" id="cd14858">
    <property type="entry name" value="TrmE_N"/>
    <property type="match status" value="1"/>
</dbReference>
<evidence type="ECO:0000256" key="3">
    <source>
        <dbReference type="ARBA" id="ARBA00022741"/>
    </source>
</evidence>
<dbReference type="EC" id="3.6.-.-" evidence="6"/>
<dbReference type="NCBIfam" id="TIGR00231">
    <property type="entry name" value="small_GTP"/>
    <property type="match status" value="1"/>
</dbReference>
<feature type="binding site" evidence="6">
    <location>
        <begin position="268"/>
        <end position="271"/>
    </location>
    <ligand>
        <name>GTP</name>
        <dbReference type="ChEBI" id="CHEBI:37565"/>
    </ligand>
</feature>
<keyword evidence="2 6" id="KW-0819">tRNA processing</keyword>
<evidence type="ECO:0000259" key="7">
    <source>
        <dbReference type="Pfam" id="PF01926"/>
    </source>
</evidence>
<feature type="binding site" evidence="6">
    <location>
        <position position="228"/>
    </location>
    <ligand>
        <name>Mg(2+)</name>
        <dbReference type="ChEBI" id="CHEBI:18420"/>
    </ligand>
</feature>
<reference evidence="10 11" key="1">
    <citation type="submission" date="2020-06" db="EMBL/GenBank/DDBJ databases">
        <title>Sphingomonas hominis sp. nov., a member of the Sphingomonas, isolated from the hair of a 22-year-old girl.</title>
        <authorList>
            <person name="Zhang D.-F."/>
            <person name="Cui X.-W."/>
        </authorList>
    </citation>
    <scope>NUCLEOTIDE SEQUENCE [LARGE SCALE GENOMIC DNA]</scope>
    <source>
        <strain evidence="10 11">HHU CXW</strain>
    </source>
</reference>
<keyword evidence="6" id="KW-0378">Hydrolase</keyword>
<feature type="domain" description="G" evidence="7">
    <location>
        <begin position="216"/>
        <end position="303"/>
    </location>
</feature>